<reference evidence="6" key="1">
    <citation type="journal article" date="2019" name="Int. J. Syst. Evol. Microbiol.">
        <title>The Global Catalogue of Microorganisms (GCM) 10K type strain sequencing project: providing services to taxonomists for standard genome sequencing and annotation.</title>
        <authorList>
            <consortium name="The Broad Institute Genomics Platform"/>
            <consortium name="The Broad Institute Genome Sequencing Center for Infectious Disease"/>
            <person name="Wu L."/>
            <person name="Ma J."/>
        </authorList>
    </citation>
    <scope>NUCLEOTIDE SEQUENCE [LARGE SCALE GENOMIC DNA]</scope>
    <source>
        <strain evidence="6">JCM 13518</strain>
    </source>
</reference>
<dbReference type="PROSITE" id="PS50893">
    <property type="entry name" value="ABC_TRANSPORTER_2"/>
    <property type="match status" value="1"/>
</dbReference>
<dbReference type="PROSITE" id="PS00211">
    <property type="entry name" value="ABC_TRANSPORTER_1"/>
    <property type="match status" value="1"/>
</dbReference>
<protein>
    <submittedName>
        <fullName evidence="5">ABC transporter ATP-binding protein</fullName>
    </submittedName>
</protein>
<keyword evidence="2" id="KW-0547">Nucleotide-binding</keyword>
<evidence type="ECO:0000313" key="5">
    <source>
        <dbReference type="EMBL" id="GAA1749960.1"/>
    </source>
</evidence>
<dbReference type="SUPFAM" id="SSF52540">
    <property type="entry name" value="P-loop containing nucleoside triphosphate hydrolases"/>
    <property type="match status" value="1"/>
</dbReference>
<dbReference type="InterPro" id="IPR003439">
    <property type="entry name" value="ABC_transporter-like_ATP-bd"/>
</dbReference>
<dbReference type="PANTHER" id="PTHR42788:SF13">
    <property type="entry name" value="ALIPHATIC SULFONATES IMPORT ATP-BINDING PROTEIN SSUB"/>
    <property type="match status" value="1"/>
</dbReference>
<dbReference type="InterPro" id="IPR017871">
    <property type="entry name" value="ABC_transporter-like_CS"/>
</dbReference>
<dbReference type="RefSeq" id="WP_344203492.1">
    <property type="nucleotide sequence ID" value="NZ_BAAAME010000005.1"/>
</dbReference>
<evidence type="ECO:0000256" key="1">
    <source>
        <dbReference type="ARBA" id="ARBA00022448"/>
    </source>
</evidence>
<keyword evidence="6" id="KW-1185">Reference proteome</keyword>
<evidence type="ECO:0000313" key="6">
    <source>
        <dbReference type="Proteomes" id="UP001501057"/>
    </source>
</evidence>
<dbReference type="CDD" id="cd03293">
    <property type="entry name" value="ABC_NrtD_SsuB_transporters"/>
    <property type="match status" value="1"/>
</dbReference>
<evidence type="ECO:0000259" key="4">
    <source>
        <dbReference type="PROSITE" id="PS50893"/>
    </source>
</evidence>
<keyword evidence="3 5" id="KW-0067">ATP-binding</keyword>
<evidence type="ECO:0000256" key="3">
    <source>
        <dbReference type="ARBA" id="ARBA00022840"/>
    </source>
</evidence>
<gene>
    <name evidence="5" type="ORF">GCM10009710_32400</name>
</gene>
<comment type="caution">
    <text evidence="5">The sequence shown here is derived from an EMBL/GenBank/DDBJ whole genome shotgun (WGS) entry which is preliminary data.</text>
</comment>
<evidence type="ECO:0000256" key="2">
    <source>
        <dbReference type="ARBA" id="ARBA00022741"/>
    </source>
</evidence>
<dbReference type="Proteomes" id="UP001501057">
    <property type="component" value="Unassembled WGS sequence"/>
</dbReference>
<dbReference type="InterPro" id="IPR050166">
    <property type="entry name" value="ABC_transporter_ATP-bind"/>
</dbReference>
<keyword evidence="1" id="KW-0813">Transport</keyword>
<dbReference type="InterPro" id="IPR003593">
    <property type="entry name" value="AAA+_ATPase"/>
</dbReference>
<dbReference type="SMART" id="SM00382">
    <property type="entry name" value="AAA"/>
    <property type="match status" value="1"/>
</dbReference>
<dbReference type="PANTHER" id="PTHR42788">
    <property type="entry name" value="TAURINE IMPORT ATP-BINDING PROTEIN-RELATED"/>
    <property type="match status" value="1"/>
</dbReference>
<accession>A0ABP4W9Z9</accession>
<feature type="domain" description="ABC transporter" evidence="4">
    <location>
        <begin position="6"/>
        <end position="237"/>
    </location>
</feature>
<dbReference type="EMBL" id="BAAAME010000005">
    <property type="protein sequence ID" value="GAA1749960.1"/>
    <property type="molecule type" value="Genomic_DNA"/>
</dbReference>
<dbReference type="Gene3D" id="3.40.50.300">
    <property type="entry name" value="P-loop containing nucleotide triphosphate hydrolases"/>
    <property type="match status" value="1"/>
</dbReference>
<dbReference type="GO" id="GO:0005524">
    <property type="term" value="F:ATP binding"/>
    <property type="evidence" value="ECO:0007669"/>
    <property type="project" value="UniProtKB-KW"/>
</dbReference>
<organism evidence="5 6">
    <name type="scientific">Aeromicrobium alkaliterrae</name>
    <dbReference type="NCBI Taxonomy" id="302168"/>
    <lineage>
        <taxon>Bacteria</taxon>
        <taxon>Bacillati</taxon>
        <taxon>Actinomycetota</taxon>
        <taxon>Actinomycetes</taxon>
        <taxon>Propionibacteriales</taxon>
        <taxon>Nocardioidaceae</taxon>
        <taxon>Aeromicrobium</taxon>
    </lineage>
</organism>
<dbReference type="InterPro" id="IPR027417">
    <property type="entry name" value="P-loop_NTPase"/>
</dbReference>
<proteinExistence type="predicted"/>
<name>A0ABP4W9Z9_9ACTN</name>
<sequence>MSAPVVHFAGVTHDYVTPGGVTRALDGVELRIESGERVALLGPSGCGKSTLLGIAEGLIAPTAGGAYLDDVKICKPHSDAGVVFQKDLLLNWKTVLDNVLLPVRLRKERVADYRERALALLKDVGLADFADSRPTELSGGMRQRVAFCRALVRDPDVLLLDEPFGALDALTREQINTDLSSMMDTTQATAVLVTHSIEEAAFFADRIVVMSPRPGRIAEEIVVDVPRPRPAWPTVDHRFDEVLDRARRAITSRKAAA</sequence>
<dbReference type="Pfam" id="PF00005">
    <property type="entry name" value="ABC_tran"/>
    <property type="match status" value="1"/>
</dbReference>